<comment type="caution">
    <text evidence="4">The sequence shown here is derived from an EMBL/GenBank/DDBJ whole genome shotgun (WGS) entry which is preliminary data.</text>
</comment>
<dbReference type="InterPro" id="IPR022789">
    <property type="entry name" value="ParD"/>
</dbReference>
<dbReference type="InterPro" id="IPR038296">
    <property type="entry name" value="ParD_sf"/>
</dbReference>
<accession>A0A2S6NI63</accession>
<name>A0A2S6NI63_RHOGL</name>
<reference evidence="4 5" key="1">
    <citation type="journal article" date="2018" name="Arch. Microbiol.">
        <title>New insights into the metabolic potential of the phototrophic purple bacterium Rhodopila globiformis DSM 161(T) from its draft genome sequence and evidence for a vanadium-dependent nitrogenase.</title>
        <authorList>
            <person name="Imhoff J.F."/>
            <person name="Rahn T."/>
            <person name="Kunzel S."/>
            <person name="Neulinger S.C."/>
        </authorList>
    </citation>
    <scope>NUCLEOTIDE SEQUENCE [LARGE SCALE GENOMIC DNA]</scope>
    <source>
        <strain evidence="4 5">DSM 161</strain>
    </source>
</reference>
<dbReference type="RefSeq" id="WP_104519007.1">
    <property type="nucleotide sequence ID" value="NZ_NHRY01000116.1"/>
</dbReference>
<feature type="region of interest" description="Disordered" evidence="3">
    <location>
        <begin position="78"/>
        <end position="97"/>
    </location>
</feature>
<evidence type="ECO:0000256" key="2">
    <source>
        <dbReference type="ARBA" id="ARBA00022649"/>
    </source>
</evidence>
<keyword evidence="5" id="KW-1185">Reference proteome</keyword>
<dbReference type="OrthoDB" id="514770at2"/>
<dbReference type="Pfam" id="PF03693">
    <property type="entry name" value="ParD_antitoxin"/>
    <property type="match status" value="1"/>
</dbReference>
<keyword evidence="2" id="KW-1277">Toxin-antitoxin system</keyword>
<evidence type="ECO:0000256" key="1">
    <source>
        <dbReference type="ARBA" id="ARBA00008580"/>
    </source>
</evidence>
<dbReference type="CDD" id="cd22231">
    <property type="entry name" value="RHH_NikR_HicB-like"/>
    <property type="match status" value="1"/>
</dbReference>
<dbReference type="Proteomes" id="UP000239724">
    <property type="component" value="Unassembled WGS sequence"/>
</dbReference>
<evidence type="ECO:0000313" key="5">
    <source>
        <dbReference type="Proteomes" id="UP000239724"/>
    </source>
</evidence>
<evidence type="ECO:0000256" key="3">
    <source>
        <dbReference type="SAM" id="MobiDB-lite"/>
    </source>
</evidence>
<dbReference type="Gene3D" id="6.10.10.120">
    <property type="entry name" value="Antitoxin ParD1-like"/>
    <property type="match status" value="1"/>
</dbReference>
<dbReference type="SUPFAM" id="SSF47598">
    <property type="entry name" value="Ribbon-helix-helix"/>
    <property type="match status" value="1"/>
</dbReference>
<proteinExistence type="inferred from homology"/>
<evidence type="ECO:0000313" key="4">
    <source>
        <dbReference type="EMBL" id="PPQ34297.1"/>
    </source>
</evidence>
<organism evidence="4 5">
    <name type="scientific">Rhodopila globiformis</name>
    <name type="common">Rhodopseudomonas globiformis</name>
    <dbReference type="NCBI Taxonomy" id="1071"/>
    <lineage>
        <taxon>Bacteria</taxon>
        <taxon>Pseudomonadati</taxon>
        <taxon>Pseudomonadota</taxon>
        <taxon>Alphaproteobacteria</taxon>
        <taxon>Acetobacterales</taxon>
        <taxon>Acetobacteraceae</taxon>
        <taxon>Rhodopila</taxon>
    </lineage>
</organism>
<dbReference type="PANTHER" id="PTHR36582:SF2">
    <property type="entry name" value="ANTITOXIN PARD"/>
    <property type="match status" value="1"/>
</dbReference>
<dbReference type="PANTHER" id="PTHR36582">
    <property type="entry name" value="ANTITOXIN PARD"/>
    <property type="match status" value="1"/>
</dbReference>
<dbReference type="AlphaFoldDB" id="A0A2S6NI63"/>
<dbReference type="GO" id="GO:0006355">
    <property type="term" value="P:regulation of DNA-templated transcription"/>
    <property type="evidence" value="ECO:0007669"/>
    <property type="project" value="InterPro"/>
</dbReference>
<dbReference type="EMBL" id="NHRY01000116">
    <property type="protein sequence ID" value="PPQ34297.1"/>
    <property type="molecule type" value="Genomic_DNA"/>
</dbReference>
<sequence length="97" mass="10522">MRSTQQFSITLPHEIAQLVRSKVAAGEYATESEVIRDGLRSLMARDRAVEAWLREQVVPACDAVKADPSRRLSPEQVRAALAGGDAKASGTRTWDGG</sequence>
<comment type="similarity">
    <text evidence="1">Belongs to the ParD antitoxin family.</text>
</comment>
<dbReference type="InterPro" id="IPR010985">
    <property type="entry name" value="Ribbon_hlx_hlx"/>
</dbReference>
<gene>
    <name evidence="4" type="ORF">CCS01_11540</name>
</gene>
<protein>
    <submittedName>
        <fullName evidence="4">CopG family transcriptional regulator</fullName>
    </submittedName>
</protein>